<feature type="compositionally biased region" description="Basic and acidic residues" evidence="1">
    <location>
        <begin position="100"/>
        <end position="111"/>
    </location>
</feature>
<dbReference type="PANTHER" id="PTHR31630">
    <property type="entry name" value="PHYTANOYL-COA DIOXYGENASE-RELATED-RELATED"/>
    <property type="match status" value="1"/>
</dbReference>
<feature type="compositionally biased region" description="Basic residues" evidence="1">
    <location>
        <begin position="13"/>
        <end position="24"/>
    </location>
</feature>
<protein>
    <submittedName>
        <fullName evidence="2">Uncharacterized protein</fullName>
    </submittedName>
</protein>
<accession>K0TFD8</accession>
<dbReference type="Proteomes" id="UP000266841">
    <property type="component" value="Unassembled WGS sequence"/>
</dbReference>
<proteinExistence type="predicted"/>
<comment type="caution">
    <text evidence="2">The sequence shown here is derived from an EMBL/GenBank/DDBJ whole genome shotgun (WGS) entry which is preliminary data.</text>
</comment>
<dbReference type="PANTHER" id="PTHR31630:SF6">
    <property type="entry name" value="PHYTANOYL-COA DIOXYGENASE-RELATED"/>
    <property type="match status" value="1"/>
</dbReference>
<feature type="non-terminal residue" evidence="2">
    <location>
        <position position="212"/>
    </location>
</feature>
<dbReference type="EMBL" id="AGNL01006100">
    <property type="protein sequence ID" value="EJK72271.1"/>
    <property type="molecule type" value="Genomic_DNA"/>
</dbReference>
<dbReference type="AlphaFoldDB" id="K0TFD8"/>
<dbReference type="OrthoDB" id="428069at2759"/>
<feature type="region of interest" description="Disordered" evidence="1">
    <location>
        <begin position="1"/>
        <end position="156"/>
    </location>
</feature>
<name>K0TFD8_THAOC</name>
<reference evidence="2 3" key="1">
    <citation type="journal article" date="2012" name="Genome Biol.">
        <title>Genome and low-iron response of an oceanic diatom adapted to chronic iron limitation.</title>
        <authorList>
            <person name="Lommer M."/>
            <person name="Specht M."/>
            <person name="Roy A.S."/>
            <person name="Kraemer L."/>
            <person name="Andreson R."/>
            <person name="Gutowska M.A."/>
            <person name="Wolf J."/>
            <person name="Bergner S.V."/>
            <person name="Schilhabel M.B."/>
            <person name="Klostermeier U.C."/>
            <person name="Beiko R.G."/>
            <person name="Rosenstiel P."/>
            <person name="Hippler M."/>
            <person name="Laroche J."/>
        </authorList>
    </citation>
    <scope>NUCLEOTIDE SEQUENCE [LARGE SCALE GENOMIC DNA]</scope>
    <source>
        <strain evidence="2 3">CCMP1005</strain>
    </source>
</reference>
<evidence type="ECO:0000256" key="1">
    <source>
        <dbReference type="SAM" id="MobiDB-lite"/>
    </source>
</evidence>
<feature type="compositionally biased region" description="Basic and acidic residues" evidence="1">
    <location>
        <begin position="82"/>
        <end position="93"/>
    </location>
</feature>
<gene>
    <name evidence="2" type="ORF">THAOC_06209</name>
</gene>
<keyword evidence="3" id="KW-1185">Reference proteome</keyword>
<evidence type="ECO:0000313" key="3">
    <source>
        <dbReference type="Proteomes" id="UP000266841"/>
    </source>
</evidence>
<sequence length="212" mass="23118">MPEGPRLTARGVPGRRRREPRRVVKPPWHGGHGGRGESEGATKTIPVQGREGDMDVVRHRIPAAEAASVGRPQSYRGPGKGEVPREGDGKWKESPQSPSVKEEEMKRREGRMSSPLRDGDPAPPPLLLDPLLGYLNTRKDGDDADGPPSPPDGRMDVDAAVSDLTTKGYHVVRSVLTEDECDAALDRLWDFVEDVSGGCVARSDPRSWYPST</sequence>
<evidence type="ECO:0000313" key="2">
    <source>
        <dbReference type="EMBL" id="EJK72271.1"/>
    </source>
</evidence>
<organism evidence="2 3">
    <name type="scientific">Thalassiosira oceanica</name>
    <name type="common">Marine diatom</name>
    <dbReference type="NCBI Taxonomy" id="159749"/>
    <lineage>
        <taxon>Eukaryota</taxon>
        <taxon>Sar</taxon>
        <taxon>Stramenopiles</taxon>
        <taxon>Ochrophyta</taxon>
        <taxon>Bacillariophyta</taxon>
        <taxon>Coscinodiscophyceae</taxon>
        <taxon>Thalassiosirophycidae</taxon>
        <taxon>Thalassiosirales</taxon>
        <taxon>Thalassiosiraceae</taxon>
        <taxon>Thalassiosira</taxon>
    </lineage>
</organism>